<dbReference type="EMBL" id="JAPFFF010000006">
    <property type="protein sequence ID" value="KAK8887054.1"/>
    <property type="molecule type" value="Genomic_DNA"/>
</dbReference>
<comment type="caution">
    <text evidence="1">The sequence shown here is derived from an EMBL/GenBank/DDBJ whole genome shotgun (WGS) entry which is preliminary data.</text>
</comment>
<dbReference type="Proteomes" id="UP001470230">
    <property type="component" value="Unassembled WGS sequence"/>
</dbReference>
<protein>
    <recommendedName>
        <fullName evidence="3">DDE-1 domain-containing protein</fullName>
    </recommendedName>
</protein>
<evidence type="ECO:0000313" key="1">
    <source>
        <dbReference type="EMBL" id="KAK8887054.1"/>
    </source>
</evidence>
<organism evidence="1 2">
    <name type="scientific">Tritrichomonas musculus</name>
    <dbReference type="NCBI Taxonomy" id="1915356"/>
    <lineage>
        <taxon>Eukaryota</taxon>
        <taxon>Metamonada</taxon>
        <taxon>Parabasalia</taxon>
        <taxon>Tritrichomonadida</taxon>
        <taxon>Tritrichomonadidae</taxon>
        <taxon>Tritrichomonas</taxon>
    </lineage>
</organism>
<reference evidence="1 2" key="1">
    <citation type="submission" date="2024-04" db="EMBL/GenBank/DDBJ databases">
        <title>Tritrichomonas musculus Genome.</title>
        <authorList>
            <person name="Alves-Ferreira E."/>
            <person name="Grigg M."/>
            <person name="Lorenzi H."/>
            <person name="Galac M."/>
        </authorList>
    </citation>
    <scope>NUCLEOTIDE SEQUENCE [LARGE SCALE GENOMIC DNA]</scope>
    <source>
        <strain evidence="1 2">EAF2021</strain>
    </source>
</reference>
<proteinExistence type="predicted"/>
<keyword evidence="2" id="KW-1185">Reference proteome</keyword>
<evidence type="ECO:0008006" key="3">
    <source>
        <dbReference type="Google" id="ProtNLM"/>
    </source>
</evidence>
<gene>
    <name evidence="1" type="ORF">M9Y10_038090</name>
</gene>
<accession>A0ABR2K7H3</accession>
<name>A0ABR2K7H3_9EUKA</name>
<sequence length="140" mass="16232">MDFFNEQLKDEKNYNNIPKFNASDGFIANFKNRNNFVSKGLYAAKRPLITNFDDVFEKQMNFLFKNVEPCNILNIDQTSWEVIPKNLKCWHVKGKDHVLLYVNSNCKERMTVVAGVRADGLSLLFLKILAKTVGKRKKLL</sequence>
<evidence type="ECO:0000313" key="2">
    <source>
        <dbReference type="Proteomes" id="UP001470230"/>
    </source>
</evidence>